<dbReference type="Gene3D" id="3.30.1140.32">
    <property type="entry name" value="Ribosomal protein S3, C-terminal domain"/>
    <property type="match status" value="1"/>
</dbReference>
<keyword evidence="6" id="KW-1185">Reference proteome</keyword>
<dbReference type="GO" id="GO:1990904">
    <property type="term" value="C:ribonucleoprotein complex"/>
    <property type="evidence" value="ECO:0007669"/>
    <property type="project" value="UniProtKB-KW"/>
</dbReference>
<comment type="caution">
    <text evidence="5">The sequence shown here is derived from an EMBL/GenBank/DDBJ whole genome shotgun (WGS) entry which is preliminary data.</text>
</comment>
<sequence>MTGYGVPWIVMESRVRECEIIVSGKLCVQHAKSIKSKDGYLGSSGQPAKDYIDSAVRHALLR</sequence>
<dbReference type="EMBL" id="JARBHA010000012">
    <property type="protein sequence ID" value="KAJ9686513.1"/>
    <property type="molecule type" value="Genomic_DNA"/>
</dbReference>
<protein>
    <submittedName>
        <fullName evidence="5">Uncharacterized protein</fullName>
    </submittedName>
</protein>
<comment type="similarity">
    <text evidence="1">Belongs to the universal ribosomal protein uS3 family.</text>
</comment>
<dbReference type="InterPro" id="IPR036419">
    <property type="entry name" value="Ribosomal_S3_C_sf"/>
</dbReference>
<accession>A0AA38ZDI5</accession>
<evidence type="ECO:0000313" key="6">
    <source>
        <dbReference type="Proteomes" id="UP001168098"/>
    </source>
</evidence>
<organism evidence="5 6">
    <name type="scientific">Vitis rotundifolia</name>
    <name type="common">Muscadine grape</name>
    <dbReference type="NCBI Taxonomy" id="103349"/>
    <lineage>
        <taxon>Eukaryota</taxon>
        <taxon>Viridiplantae</taxon>
        <taxon>Streptophyta</taxon>
        <taxon>Embryophyta</taxon>
        <taxon>Tracheophyta</taxon>
        <taxon>Spermatophyta</taxon>
        <taxon>Magnoliopsida</taxon>
        <taxon>eudicotyledons</taxon>
        <taxon>Gunneridae</taxon>
        <taxon>Pentapetalae</taxon>
        <taxon>rosids</taxon>
        <taxon>Vitales</taxon>
        <taxon>Vitaceae</taxon>
        <taxon>Viteae</taxon>
        <taxon>Vitis</taxon>
    </lineage>
</organism>
<dbReference type="AlphaFoldDB" id="A0AA38ZDI5"/>
<evidence type="ECO:0000256" key="1">
    <source>
        <dbReference type="ARBA" id="ARBA00010761"/>
    </source>
</evidence>
<dbReference type="EMBL" id="JARBHA010000012">
    <property type="protein sequence ID" value="KAJ9686518.1"/>
    <property type="molecule type" value="Genomic_DNA"/>
</dbReference>
<evidence type="ECO:0000256" key="3">
    <source>
        <dbReference type="ARBA" id="ARBA00023274"/>
    </source>
</evidence>
<evidence type="ECO:0000313" key="4">
    <source>
        <dbReference type="EMBL" id="KAJ9686513.1"/>
    </source>
</evidence>
<dbReference type="Proteomes" id="UP001168098">
    <property type="component" value="Unassembled WGS sequence"/>
</dbReference>
<dbReference type="SUPFAM" id="SSF54821">
    <property type="entry name" value="Ribosomal protein S3 C-terminal domain"/>
    <property type="match status" value="1"/>
</dbReference>
<gene>
    <name evidence="4" type="ORF">PVL29_015421</name>
    <name evidence="5" type="ORF">PVL29_015426</name>
</gene>
<reference evidence="5 6" key="1">
    <citation type="journal article" date="2023" name="BMC Biotechnol.">
        <title>Vitis rotundifolia cv Carlos genome sequencing.</title>
        <authorList>
            <person name="Huff M."/>
            <person name="Hulse-Kemp A."/>
            <person name="Scheffler B."/>
            <person name="Youngblood R."/>
            <person name="Simpson S."/>
            <person name="Babiker E."/>
            <person name="Staton M."/>
        </authorList>
    </citation>
    <scope>NUCLEOTIDE SEQUENCE [LARGE SCALE GENOMIC DNA]</scope>
    <source>
        <tissue evidence="5">Leaf</tissue>
    </source>
</reference>
<name>A0AA38ZDI5_VITRO</name>
<evidence type="ECO:0000313" key="5">
    <source>
        <dbReference type="EMBL" id="KAJ9686518.1"/>
    </source>
</evidence>
<keyword evidence="2" id="KW-0689">Ribosomal protein</keyword>
<proteinExistence type="inferred from homology"/>
<keyword evidence="3" id="KW-0687">Ribonucleoprotein</keyword>
<evidence type="ECO:0000256" key="2">
    <source>
        <dbReference type="ARBA" id="ARBA00022980"/>
    </source>
</evidence>
<dbReference type="GO" id="GO:0005840">
    <property type="term" value="C:ribosome"/>
    <property type="evidence" value="ECO:0007669"/>
    <property type="project" value="UniProtKB-KW"/>
</dbReference>